<keyword evidence="3" id="KW-1185">Reference proteome</keyword>
<feature type="region of interest" description="Disordered" evidence="1">
    <location>
        <begin position="179"/>
        <end position="210"/>
    </location>
</feature>
<feature type="compositionally biased region" description="Acidic residues" evidence="1">
    <location>
        <begin position="187"/>
        <end position="199"/>
    </location>
</feature>
<evidence type="ECO:0000313" key="3">
    <source>
        <dbReference type="Proteomes" id="UP001220324"/>
    </source>
</evidence>
<dbReference type="EMBL" id="JAQIZZ010000001">
    <property type="protein sequence ID" value="KAJ5557124.1"/>
    <property type="molecule type" value="Genomic_DNA"/>
</dbReference>
<gene>
    <name evidence="2" type="ORF">N7494_001039</name>
</gene>
<accession>A0AAD6D6Y9</accession>
<evidence type="ECO:0000256" key="1">
    <source>
        <dbReference type="SAM" id="MobiDB-lite"/>
    </source>
</evidence>
<protein>
    <submittedName>
        <fullName evidence="2">Uncharacterized protein</fullName>
    </submittedName>
</protein>
<name>A0AAD6D6Y9_9EURO</name>
<dbReference type="AlphaFoldDB" id="A0AAD6D6Y9"/>
<organism evidence="2 3">
    <name type="scientific">Penicillium frequentans</name>
    <dbReference type="NCBI Taxonomy" id="3151616"/>
    <lineage>
        <taxon>Eukaryota</taxon>
        <taxon>Fungi</taxon>
        <taxon>Dikarya</taxon>
        <taxon>Ascomycota</taxon>
        <taxon>Pezizomycotina</taxon>
        <taxon>Eurotiomycetes</taxon>
        <taxon>Eurotiomycetidae</taxon>
        <taxon>Eurotiales</taxon>
        <taxon>Aspergillaceae</taxon>
        <taxon>Penicillium</taxon>
    </lineage>
</organism>
<sequence length="210" mass="23436">MHITAVEPEAIYRTLTARLGVLEVYKDYEEAITQGKSNGMTTEDSRAFAARKTLLGLGKVMGPGTDVDGFIQDFDLRITIAKRMKSLVDKVGVIDVLLISFDDEELDDEINVPVPRFMESSDEEWTTLLSQLLAPSLQLKETCLKLSGIAHMIQQLNGMGETDVRSFLAQEIRRRVREVLGSSTESDQSDDDDDDDSMADAEPYLTWPSL</sequence>
<proteinExistence type="predicted"/>
<comment type="caution">
    <text evidence="2">The sequence shown here is derived from an EMBL/GenBank/DDBJ whole genome shotgun (WGS) entry which is preliminary data.</text>
</comment>
<dbReference type="Proteomes" id="UP001220324">
    <property type="component" value="Unassembled WGS sequence"/>
</dbReference>
<evidence type="ECO:0000313" key="2">
    <source>
        <dbReference type="EMBL" id="KAJ5557124.1"/>
    </source>
</evidence>
<reference evidence="2 3" key="1">
    <citation type="journal article" date="2023" name="IMA Fungus">
        <title>Comparative genomic study of the Penicillium genus elucidates a diverse pangenome and 15 lateral gene transfer events.</title>
        <authorList>
            <person name="Petersen C."/>
            <person name="Sorensen T."/>
            <person name="Nielsen M.R."/>
            <person name="Sondergaard T.E."/>
            <person name="Sorensen J.L."/>
            <person name="Fitzpatrick D.A."/>
            <person name="Frisvad J.C."/>
            <person name="Nielsen K.L."/>
        </authorList>
    </citation>
    <scope>NUCLEOTIDE SEQUENCE [LARGE SCALE GENOMIC DNA]</scope>
    <source>
        <strain evidence="2 3">IBT 35679</strain>
    </source>
</reference>